<dbReference type="InterPro" id="IPR016132">
    <property type="entry name" value="Phyto_chromo_attachment"/>
</dbReference>
<evidence type="ECO:0000256" key="2">
    <source>
        <dbReference type="ARBA" id="ARBA00006402"/>
    </source>
</evidence>
<evidence type="ECO:0000256" key="1">
    <source>
        <dbReference type="ARBA" id="ARBA00000085"/>
    </source>
</evidence>
<dbReference type="SMART" id="SM00086">
    <property type="entry name" value="PAC"/>
    <property type="match status" value="2"/>
</dbReference>
<dbReference type="Pfam" id="PF08447">
    <property type="entry name" value="PAS_3"/>
    <property type="match status" value="1"/>
</dbReference>
<evidence type="ECO:0000256" key="3">
    <source>
        <dbReference type="ARBA" id="ARBA00012438"/>
    </source>
</evidence>
<dbReference type="GO" id="GO:0005886">
    <property type="term" value="C:plasma membrane"/>
    <property type="evidence" value="ECO:0007669"/>
    <property type="project" value="TreeGrafter"/>
</dbReference>
<dbReference type="GO" id="GO:0000155">
    <property type="term" value="F:phosphorelay sensor kinase activity"/>
    <property type="evidence" value="ECO:0007669"/>
    <property type="project" value="InterPro"/>
</dbReference>
<dbReference type="InterPro" id="IPR001789">
    <property type="entry name" value="Sig_transdc_resp-reg_receiver"/>
</dbReference>
<evidence type="ECO:0000259" key="17">
    <source>
        <dbReference type="PROSITE" id="PS51371"/>
    </source>
</evidence>
<feature type="domain" description="CBS" evidence="17">
    <location>
        <begin position="97"/>
        <end position="155"/>
    </location>
</feature>
<sequence length="1748" mass="196599">MFKHTKALTTSELKSAIVRNPLIVGLDTLVIEAIALMSGVQAVCDAAKVDELHLNARASCVLVVNDNKLLGILTERDVVSLCAQQRPLENLAIREVMIHPVIALHESDFTDVFFAVNLLQQYHIRHLPILDEQDLVVGLLTNETLRQSSRAINLLRLRLAFEVMSREVICAAPDSSILAIAQLMTAHRVSSVMIVQTGGSEAAPLKIPVGILTERDIVQFHALGLNLETCCAHMVMSTPIFAVKPEDSLLVVQQIMEQRLIRRLAVTGEQGELLGILTQSSLLQALNPLELYKLAEVLEKKVVQLETEKVQLLEARTAELEQQVEARTTALKTKAEQAQLVSDIAMQIRSSLSLQTILETTVQQVRQFLGCDRVIILRFEEDGPAAVVAESTNSALSLIGRCIKDGCFQKDYRENYRYGQIRVVQDIYTTQMTDCHRQMLISLQIRAKILIPLLCNGELWGLLNVSESDKTREWQQSEVELLQALSVHLEIALQQATIHQQLQEQLRDRQRAEMTLQKLVTGTAAVTGDDFFPALVSHIAEALNVCCALVNELVGDKLYSLGFWENGALQPAISYHIAQTPCEHSLRDGEFYCQSQLQTIFPDNLALQTMQADSYLGIALKDNLGNTIGNLCILDKQPLSQPKYNEAIAILQVFAARAAAELQRIAANDALHRLNQDLEARVEQRTEELQAREVELQKISERLALSLKSGGIGCWEWDILQNTILWDERMYELYGVTPQSNSHIIYDTWTNKLHPDDRKPTETLLQQAVLGQAEYDTEFRVVHLDGSIYFIKAYGVVVRDSQGNPQKMIGVHFDISDRKRAELALHSSEQRFRRMFDSNVVGMLFADFQGDILDANDRFLQMLGYTREELNAGAMNWKAITPPEYTSADVAALKHLSQYGAMNPWEKEYYRKDGSKIPVLLGVAMLPGSDRQTICVVVDISEQKAALWEREQAQMQLQQQARHKQLLWNITQTIRQSLDIGVIINAAVTEVRQVLGVDRVALYRFQPNWSGEFIAESVTANWVKLVGSQVKKVWEDTYLQETEGGRFQNYETLVVADIDQAGLQPCHIELLQQFQAKAYVITPIFVNESLWGLFAMYHNHRPHSWTTWEIELLRQIANQLAIAIQQASLYEKNQSELLVRQQAEARIALQLRRQQTLGAIIEQIRKSLDLNEILATVTQQVKDLMHCDRVIVFRLFANGRSQIAEEAVSAEFVSLKNRHWDNEVWSQDILDFYWQGQPRIVPDVMNDIWTHCLVGYSQEGQIKSKIVAPILQEVRNQNHRWVSPWATNKLWGILVVHACQERRVWKNSEAQILQQIANQLAIAIQQANLFEQLQQELAERQQAEAKLTEINQQLAFSNEELARATRLKDEFLANMSHELRTPLNAILGMTEGLQDEVFGSINQQQLKALDTIERSGSHLLELINDILDVAKIEAGQIKLDYTSISITNLCQSSLAFIKQQALQKRIQLETKIPQNLPNLIVDERRIRQVLINLLNNAVKFTPEGGQITLEVNQLAPDIANNSLEQHFLQIAVKDTGIGIAQANINKLFKPFIQIDSALNRQYAGTGLGLALVKRIVELHGGRVGLSSELGVGSCFTIELPYTPVLTVVEDTQPDVTPEFVCSNLDHASPLILLAEDNEANISTVSSYLQAKGYRILLANNGKEAIELATTQCPNLILMDIQMPLMDGLEAIKLIRLDPNLVNTPIVALTALAMNGDRDRCIAAGANDYLSKPVKLKQLATTIQQLLST</sequence>
<dbReference type="Gene3D" id="3.30.450.20">
    <property type="entry name" value="PAS domain"/>
    <property type="match status" value="2"/>
</dbReference>
<dbReference type="PROSITE" id="PS50046">
    <property type="entry name" value="PHYTOCHROME_2"/>
    <property type="match status" value="3"/>
</dbReference>
<dbReference type="InterPro" id="IPR036890">
    <property type="entry name" value="HATPase_C_sf"/>
</dbReference>
<organism evidence="18 19">
    <name type="scientific">Tolypothrix tenuis PCC 7101</name>
    <dbReference type="NCBI Taxonomy" id="231146"/>
    <lineage>
        <taxon>Bacteria</taxon>
        <taxon>Bacillati</taxon>
        <taxon>Cyanobacteriota</taxon>
        <taxon>Cyanophyceae</taxon>
        <taxon>Nostocales</taxon>
        <taxon>Tolypothrichaceae</taxon>
        <taxon>Tolypothrix</taxon>
    </lineage>
</organism>
<dbReference type="KEGG" id="ttq:NIES37_20270"/>
<dbReference type="NCBIfam" id="TIGR00229">
    <property type="entry name" value="sensory_box"/>
    <property type="match status" value="2"/>
</dbReference>
<dbReference type="EMBL" id="AP018248">
    <property type="protein sequence ID" value="BAY98079.1"/>
    <property type="molecule type" value="Genomic_DNA"/>
</dbReference>
<name>A0A1Z4MXB5_9CYAN</name>
<dbReference type="SUPFAM" id="SSF54631">
    <property type="entry name" value="CBS-domain pair"/>
    <property type="match status" value="2"/>
</dbReference>
<dbReference type="Gene3D" id="3.30.450.40">
    <property type="match status" value="3"/>
</dbReference>
<evidence type="ECO:0000259" key="12">
    <source>
        <dbReference type="PROSITE" id="PS50046"/>
    </source>
</evidence>
<dbReference type="SMART" id="SM00065">
    <property type="entry name" value="GAF"/>
    <property type="match status" value="3"/>
</dbReference>
<dbReference type="Pfam" id="PF13426">
    <property type="entry name" value="PAS_9"/>
    <property type="match status" value="1"/>
</dbReference>
<feature type="domain" description="Histidine kinase" evidence="13">
    <location>
        <begin position="1374"/>
        <end position="1603"/>
    </location>
</feature>
<dbReference type="Gene3D" id="2.10.70.100">
    <property type="match status" value="1"/>
</dbReference>
<dbReference type="InterPro" id="IPR013655">
    <property type="entry name" value="PAS_fold_3"/>
</dbReference>
<keyword evidence="4 9" id="KW-0597">Phosphoprotein</keyword>
<feature type="domain" description="PAC" evidence="16">
    <location>
        <begin position="775"/>
        <end position="827"/>
    </location>
</feature>
<feature type="domain" description="PAS" evidence="15">
    <location>
        <begin position="828"/>
        <end position="870"/>
    </location>
</feature>
<dbReference type="InterPro" id="IPR011006">
    <property type="entry name" value="CheY-like_superfamily"/>
</dbReference>
<dbReference type="Pfam" id="PF01590">
    <property type="entry name" value="GAF"/>
    <property type="match status" value="4"/>
</dbReference>
<keyword evidence="5" id="KW-0808">Transferase</keyword>
<dbReference type="SMART" id="SM00388">
    <property type="entry name" value="HisKA"/>
    <property type="match status" value="1"/>
</dbReference>
<dbReference type="Pfam" id="PF02518">
    <property type="entry name" value="HATPase_c"/>
    <property type="match status" value="1"/>
</dbReference>
<keyword evidence="6 18" id="KW-0418">Kinase</keyword>
<dbReference type="SMART" id="SM00116">
    <property type="entry name" value="CBS"/>
    <property type="match status" value="4"/>
</dbReference>
<dbReference type="Pfam" id="PF00571">
    <property type="entry name" value="CBS"/>
    <property type="match status" value="4"/>
</dbReference>
<dbReference type="InterPro" id="IPR005467">
    <property type="entry name" value="His_kinase_dom"/>
</dbReference>
<keyword evidence="19" id="KW-1185">Reference proteome</keyword>
<dbReference type="SMART" id="SM00387">
    <property type="entry name" value="HATPase_c"/>
    <property type="match status" value="1"/>
</dbReference>
<dbReference type="SUPFAM" id="SSF55874">
    <property type="entry name" value="ATPase domain of HSP90 chaperone/DNA topoisomerase II/histidine kinase"/>
    <property type="match status" value="1"/>
</dbReference>
<proteinExistence type="inferred from homology"/>
<protein>
    <recommendedName>
        <fullName evidence="8">Circadian input-output histidine kinase CikA</fullName>
        <ecNumber evidence="3">2.7.13.3</ecNumber>
    </recommendedName>
</protein>
<dbReference type="InterPro" id="IPR035965">
    <property type="entry name" value="PAS-like_dom_sf"/>
</dbReference>
<evidence type="ECO:0000256" key="7">
    <source>
        <dbReference type="ARBA" id="ARBA00023012"/>
    </source>
</evidence>
<feature type="domain" description="CBS" evidence="17">
    <location>
        <begin position="17"/>
        <end position="88"/>
    </location>
</feature>
<feature type="domain" description="CBS" evidence="17">
    <location>
        <begin position="164"/>
        <end position="229"/>
    </location>
</feature>
<dbReference type="RefSeq" id="WP_190445844.1">
    <property type="nucleotide sequence ID" value="NZ_CAWNJS010000001.1"/>
</dbReference>
<dbReference type="InterPro" id="IPR036097">
    <property type="entry name" value="HisK_dim/P_sf"/>
</dbReference>
<evidence type="ECO:0000259" key="16">
    <source>
        <dbReference type="PROSITE" id="PS50113"/>
    </source>
</evidence>
<dbReference type="InterPro" id="IPR003594">
    <property type="entry name" value="HATPase_dom"/>
</dbReference>
<dbReference type="FunFam" id="3.30.565.10:FF:000010">
    <property type="entry name" value="Sensor histidine kinase RcsC"/>
    <property type="match status" value="1"/>
</dbReference>
<dbReference type="SUPFAM" id="SSF55781">
    <property type="entry name" value="GAF domain-like"/>
    <property type="match status" value="4"/>
</dbReference>
<feature type="coiled-coil region" evidence="11">
    <location>
        <begin position="668"/>
        <end position="702"/>
    </location>
</feature>
<dbReference type="Pfam" id="PF00512">
    <property type="entry name" value="HisKA"/>
    <property type="match status" value="1"/>
</dbReference>
<gene>
    <name evidence="18" type="ORF">NIES37_20270</name>
</gene>
<keyword evidence="10" id="KW-0129">CBS domain</keyword>
<keyword evidence="11" id="KW-0175">Coiled coil</keyword>
<evidence type="ECO:0000256" key="4">
    <source>
        <dbReference type="ARBA" id="ARBA00022553"/>
    </source>
</evidence>
<evidence type="ECO:0000259" key="13">
    <source>
        <dbReference type="PROSITE" id="PS50109"/>
    </source>
</evidence>
<evidence type="ECO:0000313" key="18">
    <source>
        <dbReference type="EMBL" id="BAY98079.1"/>
    </source>
</evidence>
<dbReference type="CDD" id="cd16922">
    <property type="entry name" value="HATPase_EvgS-ArcB-TorS-like"/>
    <property type="match status" value="1"/>
</dbReference>
<dbReference type="EC" id="2.7.13.3" evidence="3"/>
<dbReference type="PRINTS" id="PR00344">
    <property type="entry name" value="BCTRLSENSOR"/>
</dbReference>
<accession>A0A1Z4MXB5</accession>
<dbReference type="Gene3D" id="3.30.565.10">
    <property type="entry name" value="Histidine kinase-like ATPase, C-terminal domain"/>
    <property type="match status" value="1"/>
</dbReference>
<dbReference type="InterPro" id="IPR003661">
    <property type="entry name" value="HisK_dim/P_dom"/>
</dbReference>
<keyword evidence="7" id="KW-0902">Two-component regulatory system</keyword>
<dbReference type="InterPro" id="IPR000644">
    <property type="entry name" value="CBS_dom"/>
</dbReference>
<dbReference type="InterPro" id="IPR046342">
    <property type="entry name" value="CBS_dom_sf"/>
</dbReference>
<dbReference type="GO" id="GO:0009927">
    <property type="term" value="F:histidine phosphotransfer kinase activity"/>
    <property type="evidence" value="ECO:0007669"/>
    <property type="project" value="TreeGrafter"/>
</dbReference>
<feature type="modified residue" description="4-aspartylphosphate" evidence="9">
    <location>
        <position position="1679"/>
    </location>
</feature>
<feature type="domain" description="Phytochrome chromophore attachment site" evidence="12">
    <location>
        <begin position="353"/>
        <end position="488"/>
    </location>
</feature>
<feature type="domain" description="Phytochrome chromophore attachment site" evidence="12">
    <location>
        <begin position="1169"/>
        <end position="1319"/>
    </location>
</feature>
<dbReference type="Gene3D" id="3.10.580.10">
    <property type="entry name" value="CBS-domain"/>
    <property type="match status" value="2"/>
</dbReference>
<evidence type="ECO:0000256" key="5">
    <source>
        <dbReference type="ARBA" id="ARBA00022679"/>
    </source>
</evidence>
<dbReference type="SUPFAM" id="SSF55785">
    <property type="entry name" value="PYP-like sensor domain (PAS domain)"/>
    <property type="match status" value="2"/>
</dbReference>
<feature type="domain" description="CBS" evidence="17">
    <location>
        <begin position="236"/>
        <end position="294"/>
    </location>
</feature>
<dbReference type="InterPro" id="IPR029016">
    <property type="entry name" value="GAF-like_dom_sf"/>
</dbReference>
<reference evidence="18 19" key="1">
    <citation type="submission" date="2017-06" db="EMBL/GenBank/DDBJ databases">
        <title>Genome sequencing of cyanobaciteial culture collection at National Institute for Environmental Studies (NIES).</title>
        <authorList>
            <person name="Hirose Y."/>
            <person name="Shimura Y."/>
            <person name="Fujisawa T."/>
            <person name="Nakamura Y."/>
            <person name="Kawachi M."/>
        </authorList>
    </citation>
    <scope>NUCLEOTIDE SEQUENCE [LARGE SCALE GENOMIC DNA]</scope>
    <source>
        <strain evidence="18 19">NIES-37</strain>
    </source>
</reference>
<feature type="domain" description="Response regulatory" evidence="14">
    <location>
        <begin position="1630"/>
        <end position="1746"/>
    </location>
</feature>
<dbReference type="PROSITE" id="PS50110">
    <property type="entry name" value="RESPONSE_REGULATORY"/>
    <property type="match status" value="1"/>
</dbReference>
<dbReference type="PROSITE" id="PS50113">
    <property type="entry name" value="PAC"/>
    <property type="match status" value="1"/>
</dbReference>
<evidence type="ECO:0000259" key="14">
    <source>
        <dbReference type="PROSITE" id="PS50110"/>
    </source>
</evidence>
<feature type="coiled-coil region" evidence="11">
    <location>
        <begin position="295"/>
        <end position="323"/>
    </location>
</feature>
<feature type="coiled-coil region" evidence="11">
    <location>
        <begin position="1326"/>
        <end position="1367"/>
    </location>
</feature>
<dbReference type="PROSITE" id="PS50109">
    <property type="entry name" value="HIS_KIN"/>
    <property type="match status" value="1"/>
</dbReference>
<dbReference type="Pfam" id="PF00072">
    <property type="entry name" value="Response_reg"/>
    <property type="match status" value="1"/>
</dbReference>
<evidence type="ECO:0000256" key="9">
    <source>
        <dbReference type="PROSITE-ProRule" id="PRU00169"/>
    </source>
</evidence>
<dbReference type="PROSITE" id="PS50112">
    <property type="entry name" value="PAS"/>
    <property type="match status" value="1"/>
</dbReference>
<evidence type="ECO:0000256" key="8">
    <source>
        <dbReference type="ARBA" id="ARBA00074306"/>
    </source>
</evidence>
<dbReference type="PROSITE" id="PS51371">
    <property type="entry name" value="CBS"/>
    <property type="match status" value="4"/>
</dbReference>
<dbReference type="InterPro" id="IPR001610">
    <property type="entry name" value="PAC"/>
</dbReference>
<feature type="domain" description="Phytochrome chromophore attachment site" evidence="12">
    <location>
        <begin position="979"/>
        <end position="1119"/>
    </location>
</feature>
<dbReference type="InterPro" id="IPR004358">
    <property type="entry name" value="Sig_transdc_His_kin-like_C"/>
</dbReference>
<comment type="catalytic activity">
    <reaction evidence="1">
        <text>ATP + protein L-histidine = ADP + protein N-phospho-L-histidine.</text>
        <dbReference type="EC" id="2.7.13.3"/>
    </reaction>
</comment>
<dbReference type="SMART" id="SM00448">
    <property type="entry name" value="REC"/>
    <property type="match status" value="1"/>
</dbReference>
<dbReference type="InterPro" id="IPR003018">
    <property type="entry name" value="GAF"/>
</dbReference>
<evidence type="ECO:0000256" key="11">
    <source>
        <dbReference type="SAM" id="Coils"/>
    </source>
</evidence>
<dbReference type="Gene3D" id="3.40.50.2300">
    <property type="match status" value="1"/>
</dbReference>
<dbReference type="PANTHER" id="PTHR43047">
    <property type="entry name" value="TWO-COMPONENT HISTIDINE PROTEIN KINASE"/>
    <property type="match status" value="1"/>
</dbReference>
<dbReference type="InterPro" id="IPR000700">
    <property type="entry name" value="PAS-assoc_C"/>
</dbReference>
<dbReference type="SUPFAM" id="SSF47384">
    <property type="entry name" value="Homodimeric domain of signal transducing histidine kinase"/>
    <property type="match status" value="1"/>
</dbReference>
<dbReference type="InterPro" id="IPR000014">
    <property type="entry name" value="PAS"/>
</dbReference>
<dbReference type="PANTHER" id="PTHR43047:SF63">
    <property type="entry name" value="HISTIDINE KINASE"/>
    <property type="match status" value="1"/>
</dbReference>
<dbReference type="SUPFAM" id="SSF52172">
    <property type="entry name" value="CheY-like"/>
    <property type="match status" value="1"/>
</dbReference>
<dbReference type="SMART" id="SM00091">
    <property type="entry name" value="PAS"/>
    <property type="match status" value="2"/>
</dbReference>
<comment type="similarity">
    <text evidence="2">In the N-terminal section; belongs to the phytochrome family.</text>
</comment>
<dbReference type="CDD" id="cd04620">
    <property type="entry name" value="CBS_two-component_sensor_histidine_kinase_repeat1"/>
    <property type="match status" value="1"/>
</dbReference>
<dbReference type="Proteomes" id="UP000218785">
    <property type="component" value="Chromosome"/>
</dbReference>
<dbReference type="CDD" id="cd17774">
    <property type="entry name" value="CBS_two-component_sensor_histidine_kinase_repeat2"/>
    <property type="match status" value="1"/>
</dbReference>
<dbReference type="FunFam" id="1.10.287.130:FF:000145">
    <property type="entry name" value="Sensory transduction histidine kinase"/>
    <property type="match status" value="1"/>
</dbReference>
<dbReference type="CDD" id="cd17546">
    <property type="entry name" value="REC_hyHK_CKI1_RcsC-like"/>
    <property type="match status" value="1"/>
</dbReference>
<dbReference type="CDD" id="cd00082">
    <property type="entry name" value="HisKA"/>
    <property type="match status" value="1"/>
</dbReference>
<dbReference type="CDD" id="cd00130">
    <property type="entry name" value="PAS"/>
    <property type="match status" value="2"/>
</dbReference>
<evidence type="ECO:0000259" key="15">
    <source>
        <dbReference type="PROSITE" id="PS50112"/>
    </source>
</evidence>
<evidence type="ECO:0000256" key="10">
    <source>
        <dbReference type="PROSITE-ProRule" id="PRU00703"/>
    </source>
</evidence>
<evidence type="ECO:0000256" key="6">
    <source>
        <dbReference type="ARBA" id="ARBA00022777"/>
    </source>
</evidence>
<evidence type="ECO:0000313" key="19">
    <source>
        <dbReference type="Proteomes" id="UP000218785"/>
    </source>
</evidence>
<dbReference type="Gene3D" id="1.10.287.130">
    <property type="match status" value="1"/>
</dbReference>